<dbReference type="InterPro" id="IPR029071">
    <property type="entry name" value="Ubiquitin-like_domsf"/>
</dbReference>
<protein>
    <recommendedName>
        <fullName evidence="7">J domain-containing protein</fullName>
    </recommendedName>
</protein>
<reference evidence="5 6" key="1">
    <citation type="journal article" date="2010" name="Nature">
        <title>The Ectocarpus genome and the independent evolution of multicellularity in brown algae.</title>
        <authorList>
            <person name="Cock J.M."/>
            <person name="Sterck L."/>
            <person name="Rouze P."/>
            <person name="Scornet D."/>
            <person name="Allen A.E."/>
            <person name="Amoutzias G."/>
            <person name="Anthouard V."/>
            <person name="Artiguenave F."/>
            <person name="Aury J.M."/>
            <person name="Badger J.H."/>
            <person name="Beszteri B."/>
            <person name="Billiau K."/>
            <person name="Bonnet E."/>
            <person name="Bothwell J.H."/>
            <person name="Bowler C."/>
            <person name="Boyen C."/>
            <person name="Brownlee C."/>
            <person name="Carrano C.J."/>
            <person name="Charrier B."/>
            <person name="Cho G.Y."/>
            <person name="Coelho S.M."/>
            <person name="Collen J."/>
            <person name="Corre E."/>
            <person name="Da Silva C."/>
            <person name="Delage L."/>
            <person name="Delaroque N."/>
            <person name="Dittami S.M."/>
            <person name="Doulbeau S."/>
            <person name="Elias M."/>
            <person name="Farnham G."/>
            <person name="Gachon C.M."/>
            <person name="Gschloessl B."/>
            <person name="Heesch S."/>
            <person name="Jabbari K."/>
            <person name="Jubin C."/>
            <person name="Kawai H."/>
            <person name="Kimura K."/>
            <person name="Kloareg B."/>
            <person name="Kupper F.C."/>
            <person name="Lang D."/>
            <person name="Le Bail A."/>
            <person name="Leblanc C."/>
            <person name="Lerouge P."/>
            <person name="Lohr M."/>
            <person name="Lopez P.J."/>
            <person name="Martens C."/>
            <person name="Maumus F."/>
            <person name="Michel G."/>
            <person name="Miranda-Saavedra D."/>
            <person name="Morales J."/>
            <person name="Moreau H."/>
            <person name="Motomura T."/>
            <person name="Nagasato C."/>
            <person name="Napoli C.A."/>
            <person name="Nelson D.R."/>
            <person name="Nyvall-Collen P."/>
            <person name="Peters A.F."/>
            <person name="Pommier C."/>
            <person name="Potin P."/>
            <person name="Poulain J."/>
            <person name="Quesneville H."/>
            <person name="Read B."/>
            <person name="Rensing S.A."/>
            <person name="Ritter A."/>
            <person name="Rousvoal S."/>
            <person name="Samanta M."/>
            <person name="Samson G."/>
            <person name="Schroeder D.C."/>
            <person name="Segurens B."/>
            <person name="Strittmatter M."/>
            <person name="Tonon T."/>
            <person name="Tregear J.W."/>
            <person name="Valentin K."/>
            <person name="von Dassow P."/>
            <person name="Yamagishi T."/>
            <person name="Van de Peer Y."/>
            <person name="Wincker P."/>
        </authorList>
    </citation>
    <scope>NUCLEOTIDE SEQUENCE [LARGE SCALE GENOMIC DNA]</scope>
    <source>
        <strain evidence="6">Ec32 / CCAP1310/4</strain>
    </source>
</reference>
<dbReference type="CDD" id="cd06257">
    <property type="entry name" value="DnaJ"/>
    <property type="match status" value="1"/>
</dbReference>
<dbReference type="STRING" id="2880.D8LHK2"/>
<dbReference type="PROSITE" id="PS50076">
    <property type="entry name" value="DNAJ_2"/>
    <property type="match status" value="1"/>
</dbReference>
<dbReference type="Gene3D" id="1.10.287.110">
    <property type="entry name" value="DnaJ domain"/>
    <property type="match status" value="1"/>
</dbReference>
<sequence length="568" mass="59561">MAGKGGMWVFYFLQGEDGDSVENPNAFNIMGAVSEVRLGQFLQAFPLRGHGGQYHFRFRAPDQVSGYCWMDVSDPSAVLPRYGNVICAKALRLDRLPKPRSSRLRRKMPYAAGAATTSGGDHLRASGGANSRFTEEAHRRRSAQDYPGNARHHGGQPQQPQQPRQQQQWSNQGRPRSVSPAHGHQIHHDDVNKGKSVTPPPSHGGGGSKGAPMSRGPPPQSPPPPPPENLEEFLFSDSPTGSPRASPRAQGGGIAHSSTPRGGGSNSGSNNSKDREAGGEGRSGEDLLNFGNDSGGGRPKQAPEPSPRPTTNGGRSPVPAGWGNRPAAARGSPVAGGAGSSNGGASPQGRKSTAGRMQGAAAGRTNGGGSRGPTGAPVNNGRSNSGGKSVSGAGGGAGATGPPGFLMNFNSPRAGGGAAAAGAGGQSAYVKTKVQEREEELKANVEKALEFKKGIDEAASKDQDAMDAAKVKHDAKLTSWAEDHGKKRNVRTLLSTMHLVLWEGNRWKSVSMGDIIQPSKVKLSYRKAMLLVHPDKCGSLGPEERLIAKRVFEAVNEAYTLFQEKEMS</sequence>
<dbReference type="Proteomes" id="UP000002630">
    <property type="component" value="Linkage Group LG04"/>
</dbReference>
<dbReference type="InterPro" id="IPR001623">
    <property type="entry name" value="DnaJ_domain"/>
</dbReference>
<dbReference type="SUPFAM" id="SSF46565">
    <property type="entry name" value="Chaperone J-domain"/>
    <property type="match status" value="1"/>
</dbReference>
<name>D8LHK2_ECTSI</name>
<evidence type="ECO:0000259" key="4">
    <source>
        <dbReference type="PROSITE" id="PS50841"/>
    </source>
</evidence>
<dbReference type="GO" id="GO:0072583">
    <property type="term" value="P:clathrin-dependent endocytosis"/>
    <property type="evidence" value="ECO:0007669"/>
    <property type="project" value="TreeGrafter"/>
</dbReference>
<feature type="compositionally biased region" description="Low complexity" evidence="2">
    <location>
        <begin position="156"/>
        <end position="168"/>
    </location>
</feature>
<dbReference type="OMA" id="RYGNVIC"/>
<dbReference type="PANTHER" id="PTHR23172">
    <property type="entry name" value="AUXILIN/CYCLIN G-ASSOCIATED KINASE-RELATED"/>
    <property type="match status" value="1"/>
</dbReference>
<evidence type="ECO:0000259" key="3">
    <source>
        <dbReference type="PROSITE" id="PS50076"/>
    </source>
</evidence>
<dbReference type="InParanoid" id="D8LHK2"/>
<dbReference type="EMBL" id="FN648371">
    <property type="protein sequence ID" value="CBN79284.1"/>
    <property type="molecule type" value="Genomic_DNA"/>
</dbReference>
<dbReference type="AlphaFoldDB" id="D8LHK2"/>
<feature type="compositionally biased region" description="Gly residues" evidence="2">
    <location>
        <begin position="392"/>
        <end position="401"/>
    </location>
</feature>
<evidence type="ECO:0000313" key="6">
    <source>
        <dbReference type="Proteomes" id="UP000002630"/>
    </source>
</evidence>
<keyword evidence="1" id="KW-0879">Wnt signaling pathway</keyword>
<dbReference type="eggNOG" id="KOG0431">
    <property type="taxonomic scope" value="Eukaryota"/>
</dbReference>
<proteinExistence type="predicted"/>
<dbReference type="InterPro" id="IPR038207">
    <property type="entry name" value="DIX_dom_sf"/>
</dbReference>
<accession>D8LHK2</accession>
<dbReference type="GO" id="GO:0016055">
    <property type="term" value="P:Wnt signaling pathway"/>
    <property type="evidence" value="ECO:0007669"/>
    <property type="project" value="UniProtKB-KW"/>
</dbReference>
<keyword evidence="6" id="KW-1185">Reference proteome</keyword>
<dbReference type="GO" id="GO:0030276">
    <property type="term" value="F:clathrin binding"/>
    <property type="evidence" value="ECO:0007669"/>
    <property type="project" value="TreeGrafter"/>
</dbReference>
<evidence type="ECO:0008006" key="7">
    <source>
        <dbReference type="Google" id="ProtNLM"/>
    </source>
</evidence>
<feature type="region of interest" description="Disordered" evidence="2">
    <location>
        <begin position="98"/>
        <end position="401"/>
    </location>
</feature>
<feature type="domain" description="J" evidence="3">
    <location>
        <begin position="505"/>
        <end position="567"/>
    </location>
</feature>
<dbReference type="GO" id="GO:0072318">
    <property type="term" value="P:clathrin coat disassembly"/>
    <property type="evidence" value="ECO:0007669"/>
    <property type="project" value="TreeGrafter"/>
</dbReference>
<dbReference type="Pfam" id="PF00778">
    <property type="entry name" value="DIX"/>
    <property type="match status" value="1"/>
</dbReference>
<dbReference type="GO" id="GO:0031982">
    <property type="term" value="C:vesicle"/>
    <property type="evidence" value="ECO:0007669"/>
    <property type="project" value="TreeGrafter"/>
</dbReference>
<dbReference type="InterPro" id="IPR036869">
    <property type="entry name" value="J_dom_sf"/>
</dbReference>
<feature type="compositionally biased region" description="Basic and acidic residues" evidence="2">
    <location>
        <begin position="272"/>
        <end position="285"/>
    </location>
</feature>
<feature type="domain" description="DIX" evidence="4">
    <location>
        <begin position="4"/>
        <end position="94"/>
    </location>
</feature>
<dbReference type="InterPro" id="IPR001158">
    <property type="entry name" value="DIX"/>
</dbReference>
<dbReference type="Gene3D" id="2.40.240.130">
    <property type="match status" value="1"/>
</dbReference>
<evidence type="ECO:0000256" key="1">
    <source>
        <dbReference type="ARBA" id="ARBA00022687"/>
    </source>
</evidence>
<evidence type="ECO:0000256" key="2">
    <source>
        <dbReference type="SAM" id="MobiDB-lite"/>
    </source>
</evidence>
<organism evidence="5 6">
    <name type="scientific">Ectocarpus siliculosus</name>
    <name type="common">Brown alga</name>
    <name type="synonym">Conferva siliculosa</name>
    <dbReference type="NCBI Taxonomy" id="2880"/>
    <lineage>
        <taxon>Eukaryota</taxon>
        <taxon>Sar</taxon>
        <taxon>Stramenopiles</taxon>
        <taxon>Ochrophyta</taxon>
        <taxon>PX clade</taxon>
        <taxon>Phaeophyceae</taxon>
        <taxon>Ectocarpales</taxon>
        <taxon>Ectocarpaceae</taxon>
        <taxon>Ectocarpus</taxon>
    </lineage>
</organism>
<dbReference type="SUPFAM" id="SSF54236">
    <property type="entry name" value="Ubiquitin-like"/>
    <property type="match status" value="1"/>
</dbReference>
<dbReference type="GO" id="GO:0005737">
    <property type="term" value="C:cytoplasm"/>
    <property type="evidence" value="ECO:0007669"/>
    <property type="project" value="TreeGrafter"/>
</dbReference>
<gene>
    <name evidence="5" type="ORF">Esi_0196_0048</name>
</gene>
<dbReference type="PANTHER" id="PTHR23172:SF19">
    <property type="entry name" value="J DOMAIN-CONTAINING PROTEIN"/>
    <property type="match status" value="1"/>
</dbReference>
<dbReference type="OrthoDB" id="1717591at2759"/>
<dbReference type="PROSITE" id="PS50841">
    <property type="entry name" value="DIX"/>
    <property type="match status" value="1"/>
</dbReference>
<evidence type="ECO:0000313" key="5">
    <source>
        <dbReference type="EMBL" id="CBN79284.1"/>
    </source>
</evidence>
<dbReference type="EMBL" id="FN649729">
    <property type="protein sequence ID" value="CBN79284.1"/>
    <property type="molecule type" value="Genomic_DNA"/>
</dbReference>
<feature type="compositionally biased region" description="Pro residues" evidence="2">
    <location>
        <begin position="215"/>
        <end position="228"/>
    </location>
</feature>
<feature type="compositionally biased region" description="Basic residues" evidence="2">
    <location>
        <begin position="98"/>
        <end position="108"/>
    </location>
</feature>